<feature type="compositionally biased region" description="Pro residues" evidence="1">
    <location>
        <begin position="288"/>
        <end position="297"/>
    </location>
</feature>
<gene>
    <name evidence="2" type="ORF">FJU11_11060</name>
</gene>
<dbReference type="AlphaFoldDB" id="A0A506U796"/>
<accession>A0A506U796</accession>
<name>A0A506U796_9HYPH</name>
<evidence type="ECO:0000313" key="3">
    <source>
        <dbReference type="Proteomes" id="UP000320314"/>
    </source>
</evidence>
<feature type="compositionally biased region" description="Gly residues" evidence="1">
    <location>
        <begin position="254"/>
        <end position="284"/>
    </location>
</feature>
<feature type="region of interest" description="Disordered" evidence="1">
    <location>
        <begin position="1"/>
        <end position="46"/>
    </location>
</feature>
<feature type="compositionally biased region" description="Basic and acidic residues" evidence="1">
    <location>
        <begin position="1"/>
        <end position="33"/>
    </location>
</feature>
<protein>
    <submittedName>
        <fullName evidence="2">Uncharacterized protein</fullName>
    </submittedName>
</protein>
<feature type="region of interest" description="Disordered" evidence="1">
    <location>
        <begin position="252"/>
        <end position="297"/>
    </location>
</feature>
<dbReference type="RefSeq" id="WP_141167113.1">
    <property type="nucleotide sequence ID" value="NZ_VHLH01000019.1"/>
</dbReference>
<evidence type="ECO:0000256" key="1">
    <source>
        <dbReference type="SAM" id="MobiDB-lite"/>
    </source>
</evidence>
<proteinExistence type="predicted"/>
<comment type="caution">
    <text evidence="2">The sequence shown here is derived from an EMBL/GenBank/DDBJ whole genome shotgun (WGS) entry which is preliminary data.</text>
</comment>
<dbReference type="EMBL" id="VHLH01000019">
    <property type="protein sequence ID" value="TPW27767.1"/>
    <property type="molecule type" value="Genomic_DNA"/>
</dbReference>
<sequence length="297" mass="30902">MSQPGERETGERGMMRHGPRERGHGRMGPDAHGRMGPGAHKRADPGMRGMGGMHRHDMRSAHFQMKLAGKLAAVETAIGVRSDQLDAWRAFTSALVDFVGPPDFGDMAGDTDNGPGGPGPDMTDGSNSGPMDAGPQGGPGQVDPNAGNPQGDATPPAAPGPKDQAGPGPQEQGSQEAQNGGPDSGFGPLDRIVENSIERGQEAQKLRDAMDTLQSTLDPDQLAEARMLMAAEMQRARMHHGRHHGWHHDRDFGAGPGMRGHGPREGGPGWKGAHGPMGGPGPQGGPAQMPPHGPGKP</sequence>
<keyword evidence="3" id="KW-1185">Reference proteome</keyword>
<organism evidence="2 3">
    <name type="scientific">Pararhizobium mangrovi</name>
    <dbReference type="NCBI Taxonomy" id="2590452"/>
    <lineage>
        <taxon>Bacteria</taxon>
        <taxon>Pseudomonadati</taxon>
        <taxon>Pseudomonadota</taxon>
        <taxon>Alphaproteobacteria</taxon>
        <taxon>Hyphomicrobiales</taxon>
        <taxon>Rhizobiaceae</taxon>
        <taxon>Rhizobium/Agrobacterium group</taxon>
        <taxon>Pararhizobium</taxon>
    </lineage>
</organism>
<feature type="region of interest" description="Disordered" evidence="1">
    <location>
        <begin position="103"/>
        <end position="190"/>
    </location>
</feature>
<dbReference type="OrthoDB" id="7354754at2"/>
<evidence type="ECO:0000313" key="2">
    <source>
        <dbReference type="EMBL" id="TPW27767.1"/>
    </source>
</evidence>
<reference evidence="2 3" key="1">
    <citation type="submission" date="2019-06" db="EMBL/GenBank/DDBJ databases">
        <authorList>
            <person name="Li M."/>
        </authorList>
    </citation>
    <scope>NUCLEOTIDE SEQUENCE [LARGE SCALE GENOMIC DNA]</scope>
    <source>
        <strain evidence="2 3">BGMRC6574</strain>
    </source>
</reference>
<dbReference type="Proteomes" id="UP000320314">
    <property type="component" value="Unassembled WGS sequence"/>
</dbReference>